<keyword evidence="4" id="KW-1185">Reference proteome</keyword>
<organism evidence="3 4">
    <name type="scientific">Plantactinospora sonchi</name>
    <dbReference type="NCBI Taxonomy" id="1544735"/>
    <lineage>
        <taxon>Bacteria</taxon>
        <taxon>Bacillati</taxon>
        <taxon>Actinomycetota</taxon>
        <taxon>Actinomycetes</taxon>
        <taxon>Micromonosporales</taxon>
        <taxon>Micromonosporaceae</taxon>
        <taxon>Plantactinospora</taxon>
    </lineage>
</organism>
<keyword evidence="2" id="KW-0472">Membrane</keyword>
<keyword evidence="2" id="KW-0812">Transmembrane</keyword>
<evidence type="ECO:0000256" key="1">
    <source>
        <dbReference type="SAM" id="MobiDB-lite"/>
    </source>
</evidence>
<gene>
    <name evidence="3" type="ORF">V1633_12665</name>
</gene>
<dbReference type="Proteomes" id="UP001332243">
    <property type="component" value="Unassembled WGS sequence"/>
</dbReference>
<comment type="caution">
    <text evidence="3">The sequence shown here is derived from an EMBL/GenBank/DDBJ whole genome shotgun (WGS) entry which is preliminary data.</text>
</comment>
<keyword evidence="2" id="KW-1133">Transmembrane helix</keyword>
<feature type="transmembrane region" description="Helical" evidence="2">
    <location>
        <begin position="87"/>
        <end position="106"/>
    </location>
</feature>
<accession>A0ABU7RSB9</accession>
<sequence>MVIDSGRRRAGRSPWYALIVTTLVGTALVGLMLILPVSARLGEHEGKVGCGSVLRPRIDPRLYADGSRERIVRHCADARADRLNRTLWMLPALLLVVTSVAAVTAIRGRRRPLVADRPDDSRLTTSQPKGPGPVPGARFRWTHLPPDRGAGG</sequence>
<reference evidence="3 4" key="1">
    <citation type="submission" date="2024-01" db="EMBL/GenBank/DDBJ databases">
        <title>Genome insights into Plantactinospora sonchi sp. nov.</title>
        <authorList>
            <person name="Wang L."/>
        </authorList>
    </citation>
    <scope>NUCLEOTIDE SEQUENCE [LARGE SCALE GENOMIC DNA]</scope>
    <source>
        <strain evidence="3 4">NEAU-QY2</strain>
    </source>
</reference>
<name>A0ABU7RSB9_9ACTN</name>
<evidence type="ECO:0000256" key="2">
    <source>
        <dbReference type="SAM" id="Phobius"/>
    </source>
</evidence>
<proteinExistence type="predicted"/>
<protein>
    <submittedName>
        <fullName evidence="3">Uncharacterized protein</fullName>
    </submittedName>
</protein>
<feature type="transmembrane region" description="Helical" evidence="2">
    <location>
        <begin position="15"/>
        <end position="35"/>
    </location>
</feature>
<evidence type="ECO:0000313" key="4">
    <source>
        <dbReference type="Proteomes" id="UP001332243"/>
    </source>
</evidence>
<dbReference type="RefSeq" id="WP_331214464.1">
    <property type="nucleotide sequence ID" value="NZ_JAZGQK010000010.1"/>
</dbReference>
<feature type="region of interest" description="Disordered" evidence="1">
    <location>
        <begin position="115"/>
        <end position="152"/>
    </location>
</feature>
<dbReference type="EMBL" id="JAZGQK010000010">
    <property type="protein sequence ID" value="MEE6259340.1"/>
    <property type="molecule type" value="Genomic_DNA"/>
</dbReference>
<evidence type="ECO:0000313" key="3">
    <source>
        <dbReference type="EMBL" id="MEE6259340.1"/>
    </source>
</evidence>